<feature type="compositionally biased region" description="Polar residues" evidence="3">
    <location>
        <begin position="345"/>
        <end position="378"/>
    </location>
</feature>
<evidence type="ECO:0000256" key="1">
    <source>
        <dbReference type="ARBA" id="ARBA00004370"/>
    </source>
</evidence>
<dbReference type="AlphaFoldDB" id="A0A177WAG0"/>
<reference evidence="5 6" key="2">
    <citation type="submission" date="2016-05" db="EMBL/GenBank/DDBJ databases">
        <title>Lineage-specific infection strategies underlie the spectrum of fungal disease in amphibians.</title>
        <authorList>
            <person name="Cuomo C.A."/>
            <person name="Farrer R.A."/>
            <person name="James T."/>
            <person name="Longcore J."/>
            <person name="Birren B."/>
        </authorList>
    </citation>
    <scope>NUCLEOTIDE SEQUENCE [LARGE SCALE GENOMIC DNA]</scope>
    <source>
        <strain evidence="5 6">JEL423</strain>
    </source>
</reference>
<dbReference type="GO" id="GO:0032366">
    <property type="term" value="P:intracellular sterol transport"/>
    <property type="evidence" value="ECO:0007669"/>
    <property type="project" value="TreeGrafter"/>
</dbReference>
<protein>
    <recommendedName>
        <fullName evidence="4">VASt domain-containing protein</fullName>
    </recommendedName>
</protein>
<feature type="region of interest" description="Disordered" evidence="3">
    <location>
        <begin position="273"/>
        <end position="321"/>
    </location>
</feature>
<dbReference type="InterPro" id="IPR031968">
    <property type="entry name" value="VASt"/>
</dbReference>
<dbReference type="InterPro" id="IPR051482">
    <property type="entry name" value="Cholesterol_transport"/>
</dbReference>
<evidence type="ECO:0000313" key="6">
    <source>
        <dbReference type="Proteomes" id="UP000077115"/>
    </source>
</evidence>
<evidence type="ECO:0000313" key="5">
    <source>
        <dbReference type="EMBL" id="OAJ37069.1"/>
    </source>
</evidence>
<dbReference type="GO" id="GO:0005789">
    <property type="term" value="C:endoplasmic reticulum membrane"/>
    <property type="evidence" value="ECO:0007669"/>
    <property type="project" value="TreeGrafter"/>
</dbReference>
<dbReference type="GO" id="GO:0005886">
    <property type="term" value="C:plasma membrane"/>
    <property type="evidence" value="ECO:0007669"/>
    <property type="project" value="TreeGrafter"/>
</dbReference>
<dbReference type="PROSITE" id="PS51778">
    <property type="entry name" value="VAST"/>
    <property type="match status" value="1"/>
</dbReference>
<dbReference type="PANTHER" id="PTHR23319:SF4">
    <property type="entry name" value="GRAM DOMAIN CONTAINING 1B, ISOFORM E"/>
    <property type="match status" value="1"/>
</dbReference>
<feature type="region of interest" description="Disordered" evidence="3">
    <location>
        <begin position="337"/>
        <end position="378"/>
    </location>
</feature>
<dbReference type="Proteomes" id="UP000077115">
    <property type="component" value="Unassembled WGS sequence"/>
</dbReference>
<feature type="domain" description="VASt" evidence="4">
    <location>
        <begin position="55"/>
        <end position="234"/>
    </location>
</feature>
<evidence type="ECO:0000256" key="3">
    <source>
        <dbReference type="SAM" id="MobiDB-lite"/>
    </source>
</evidence>
<comment type="subcellular location">
    <subcellularLocation>
        <location evidence="1">Membrane</location>
    </subcellularLocation>
</comment>
<evidence type="ECO:0000256" key="2">
    <source>
        <dbReference type="ARBA" id="ARBA00023136"/>
    </source>
</evidence>
<keyword evidence="2" id="KW-0472">Membrane</keyword>
<dbReference type="EMBL" id="DS022300">
    <property type="protein sequence ID" value="OAJ37069.1"/>
    <property type="molecule type" value="Genomic_DNA"/>
</dbReference>
<dbReference type="Pfam" id="PF16016">
    <property type="entry name" value="VASt"/>
    <property type="match status" value="1"/>
</dbReference>
<feature type="compositionally biased region" description="Polar residues" evidence="3">
    <location>
        <begin position="290"/>
        <end position="316"/>
    </location>
</feature>
<name>A0A177WAG0_BATDL</name>
<dbReference type="GO" id="GO:0120015">
    <property type="term" value="F:sterol transfer activity"/>
    <property type="evidence" value="ECO:0007669"/>
    <property type="project" value="TreeGrafter"/>
</dbReference>
<accession>A0A177WAG0</accession>
<dbReference type="STRING" id="403673.A0A177WAG0"/>
<dbReference type="GO" id="GO:0032934">
    <property type="term" value="F:sterol binding"/>
    <property type="evidence" value="ECO:0007669"/>
    <property type="project" value="TreeGrafter"/>
</dbReference>
<gene>
    <name evidence="5" type="ORF">BDEG_21138</name>
</gene>
<proteinExistence type="predicted"/>
<organism evidence="5 6">
    <name type="scientific">Batrachochytrium dendrobatidis (strain JEL423)</name>
    <dbReference type="NCBI Taxonomy" id="403673"/>
    <lineage>
        <taxon>Eukaryota</taxon>
        <taxon>Fungi</taxon>
        <taxon>Fungi incertae sedis</taxon>
        <taxon>Chytridiomycota</taxon>
        <taxon>Chytridiomycota incertae sedis</taxon>
        <taxon>Chytridiomycetes</taxon>
        <taxon>Rhizophydiales</taxon>
        <taxon>Rhizophydiales incertae sedis</taxon>
        <taxon>Batrachochytrium</taxon>
    </lineage>
</organism>
<dbReference type="PANTHER" id="PTHR23319">
    <property type="entry name" value="GRAM DOMAIN CONTAINING 1B, ISOFORM E"/>
    <property type="match status" value="1"/>
</dbReference>
<dbReference type="OrthoDB" id="2162691at2759"/>
<dbReference type="GO" id="GO:0140268">
    <property type="term" value="C:endoplasmic reticulum-plasma membrane contact site"/>
    <property type="evidence" value="ECO:0007669"/>
    <property type="project" value="TreeGrafter"/>
</dbReference>
<evidence type="ECO:0000259" key="4">
    <source>
        <dbReference type="PROSITE" id="PS51778"/>
    </source>
</evidence>
<dbReference type="VEuPathDB" id="FungiDB:BDEG_21138"/>
<sequence>MLQSESRIKHEYVPTILPLSPEFRPQAAKSTKKVLFSTPSVDSTVACVCGVMKHNGQELLNTTCYIPLTQLISAMFANYGPQLYMTAAKDRGAQDIALEKWSEPNCANLPRRRHISYTVTSKQLLFGSTHVRVIERQTIVQSNPDFMVKHNRGCVFESELQNLDTPYGSIVSTYQRICLSRIKANQTHIQIHARVNFSRFILLQDTIRTVSMTSLKEFTSVFNRLVVNYTERHQTKHIFYSVGGFASLSEPSPKIEPLPYSEAFDLADINTENQRHRPHGPRSGVILNPSRCTSPTDRTQTPLGMQMPTSPKSMSPLSRFVSDRQSSKLNSFATLKNQEERAINFPSSDARNSRQSKQNPVTPATNYQSPQPSITSVSCKSDSLNTALSAQHNLAESVGASEASSSRELAVWDGSNWIKTVCTDVASSPQDLPPRFITKVLSTGEGPPRLVRFRLFTNATHASNHNCISCSHHTLVNQAHISMQTQESSNAVSEWVNSLPIPGDWYYHDDTCMYYSTCCKGFVTSHEVYHIILTESVKQLLIPVIIRTIGVSGVLNIIWGCLVLIFSGTVTIAEFIGGIPNFLKLN</sequence>
<reference evidence="5 6" key="1">
    <citation type="submission" date="2006-10" db="EMBL/GenBank/DDBJ databases">
        <title>The Genome Sequence of Batrachochytrium dendrobatidis JEL423.</title>
        <authorList>
            <consortium name="The Broad Institute Genome Sequencing Platform"/>
            <person name="Birren B."/>
            <person name="Lander E."/>
            <person name="Galagan J."/>
            <person name="Cuomo C."/>
            <person name="Devon K."/>
            <person name="Jaffe D."/>
            <person name="Butler J."/>
            <person name="Alvarez P."/>
            <person name="Gnerre S."/>
            <person name="Grabherr M."/>
            <person name="Kleber M."/>
            <person name="Mauceli E."/>
            <person name="Brockman W."/>
            <person name="Young S."/>
            <person name="LaButti K."/>
            <person name="Sykes S."/>
            <person name="DeCaprio D."/>
            <person name="Crawford M."/>
            <person name="Koehrsen M."/>
            <person name="Engels R."/>
            <person name="Montgomery P."/>
            <person name="Pearson M."/>
            <person name="Howarth C."/>
            <person name="Larson L."/>
            <person name="White J."/>
            <person name="O'Leary S."/>
            <person name="Kodira C."/>
            <person name="Zeng Q."/>
            <person name="Yandava C."/>
            <person name="Alvarado L."/>
            <person name="Longcore J."/>
            <person name="James T."/>
        </authorList>
    </citation>
    <scope>NUCLEOTIDE SEQUENCE [LARGE SCALE GENOMIC DNA]</scope>
    <source>
        <strain evidence="5 6">JEL423</strain>
    </source>
</reference>